<dbReference type="PANTHER" id="PTHR46609">
    <property type="entry name" value="EXONUCLEASE, PHAGE-TYPE/RECB, C-TERMINAL DOMAIN-CONTAINING PROTEIN"/>
    <property type="match status" value="1"/>
</dbReference>
<dbReference type="InterPro" id="IPR051703">
    <property type="entry name" value="NF-kappa-B_Signaling_Reg"/>
</dbReference>
<sequence length="114" mass="13010">SNKIMERGILMEAQARDMYDLLTGNEVEIVGLCYKDEDKRFSCSPDGLIGKDGEIEIKNPTSAVHIGYLLENKLPTDYFCQTQGQLFVTGRKWLDFFSFYPQCKSARSNGHTFQ</sequence>
<dbReference type="InterPro" id="IPR011604">
    <property type="entry name" value="PDDEXK-like_dom_sf"/>
</dbReference>
<gene>
    <name evidence="2" type="ORF">LCGC14_2844650</name>
</gene>
<evidence type="ECO:0000313" key="2">
    <source>
        <dbReference type="EMBL" id="KKK78328.1"/>
    </source>
</evidence>
<organism evidence="2">
    <name type="scientific">marine sediment metagenome</name>
    <dbReference type="NCBI Taxonomy" id="412755"/>
    <lineage>
        <taxon>unclassified sequences</taxon>
        <taxon>metagenomes</taxon>
        <taxon>ecological metagenomes</taxon>
    </lineage>
</organism>
<dbReference type="InterPro" id="IPR011335">
    <property type="entry name" value="Restrct_endonuc-II-like"/>
</dbReference>
<dbReference type="Pfam" id="PF09588">
    <property type="entry name" value="YqaJ"/>
    <property type="match status" value="1"/>
</dbReference>
<accession>A0A0F8YA96</accession>
<feature type="non-terminal residue" evidence="2">
    <location>
        <position position="1"/>
    </location>
</feature>
<feature type="domain" description="YqaJ viral recombinase" evidence="1">
    <location>
        <begin position="2"/>
        <end position="91"/>
    </location>
</feature>
<evidence type="ECO:0000259" key="1">
    <source>
        <dbReference type="Pfam" id="PF09588"/>
    </source>
</evidence>
<protein>
    <recommendedName>
        <fullName evidence="1">YqaJ viral recombinase domain-containing protein</fullName>
    </recommendedName>
</protein>
<dbReference type="EMBL" id="LAZR01054538">
    <property type="protein sequence ID" value="KKK78328.1"/>
    <property type="molecule type" value="Genomic_DNA"/>
</dbReference>
<dbReference type="AlphaFoldDB" id="A0A0F8YA96"/>
<proteinExistence type="predicted"/>
<dbReference type="SUPFAM" id="SSF52980">
    <property type="entry name" value="Restriction endonuclease-like"/>
    <property type="match status" value="1"/>
</dbReference>
<name>A0A0F8YA96_9ZZZZ</name>
<reference evidence="2" key="1">
    <citation type="journal article" date="2015" name="Nature">
        <title>Complex archaea that bridge the gap between prokaryotes and eukaryotes.</title>
        <authorList>
            <person name="Spang A."/>
            <person name="Saw J.H."/>
            <person name="Jorgensen S.L."/>
            <person name="Zaremba-Niedzwiedzka K."/>
            <person name="Martijn J."/>
            <person name="Lind A.E."/>
            <person name="van Eijk R."/>
            <person name="Schleper C."/>
            <person name="Guy L."/>
            <person name="Ettema T.J."/>
        </authorList>
    </citation>
    <scope>NUCLEOTIDE SEQUENCE</scope>
</reference>
<dbReference type="InterPro" id="IPR019080">
    <property type="entry name" value="YqaJ_viral_recombinase"/>
</dbReference>
<dbReference type="PANTHER" id="PTHR46609:SF6">
    <property type="entry name" value="EXONUCLEASE, PHAGE-TYPE_RECB, C-TERMINAL DOMAIN-CONTAINING PROTEIN-RELATED"/>
    <property type="match status" value="1"/>
</dbReference>
<dbReference type="Gene3D" id="3.90.320.10">
    <property type="match status" value="1"/>
</dbReference>
<comment type="caution">
    <text evidence="2">The sequence shown here is derived from an EMBL/GenBank/DDBJ whole genome shotgun (WGS) entry which is preliminary data.</text>
</comment>